<feature type="compositionally biased region" description="Low complexity" evidence="9">
    <location>
        <begin position="184"/>
        <end position="199"/>
    </location>
</feature>
<evidence type="ECO:0000256" key="4">
    <source>
        <dbReference type="ARBA" id="ARBA00022723"/>
    </source>
</evidence>
<dbReference type="SMART" id="SM00184">
    <property type="entry name" value="RING"/>
    <property type="match status" value="1"/>
</dbReference>
<comment type="catalytic activity">
    <reaction evidence="1">
        <text>S-ubiquitinyl-[E2 ubiquitin-conjugating enzyme]-L-cysteine + [acceptor protein]-L-lysine = [E2 ubiquitin-conjugating enzyme]-L-cysteine + N(6)-ubiquitinyl-[acceptor protein]-L-lysine.</text>
        <dbReference type="EC" id="2.3.2.27"/>
    </reaction>
</comment>
<evidence type="ECO:0000256" key="8">
    <source>
        <dbReference type="PROSITE-ProRule" id="PRU00175"/>
    </source>
</evidence>
<organism evidence="11 12">
    <name type="scientific">Cinchona calisaya</name>
    <dbReference type="NCBI Taxonomy" id="153742"/>
    <lineage>
        <taxon>Eukaryota</taxon>
        <taxon>Viridiplantae</taxon>
        <taxon>Streptophyta</taxon>
        <taxon>Embryophyta</taxon>
        <taxon>Tracheophyta</taxon>
        <taxon>Spermatophyta</taxon>
        <taxon>Magnoliopsida</taxon>
        <taxon>eudicotyledons</taxon>
        <taxon>Gunneridae</taxon>
        <taxon>Pentapetalae</taxon>
        <taxon>asterids</taxon>
        <taxon>lamiids</taxon>
        <taxon>Gentianales</taxon>
        <taxon>Rubiaceae</taxon>
        <taxon>Cinchonoideae</taxon>
        <taxon>Cinchoneae</taxon>
        <taxon>Cinchona</taxon>
    </lineage>
</organism>
<dbReference type="PANTHER" id="PTHR15710:SF132">
    <property type="entry name" value="E3 UBIQUITIN-PROTEIN LIGASE MPSR1"/>
    <property type="match status" value="1"/>
</dbReference>
<name>A0ABD2YUT6_9GENT</name>
<dbReference type="FunFam" id="3.30.40.10:FF:000127">
    <property type="entry name" value="E3 ubiquitin-protein ligase RNF181"/>
    <property type="match status" value="1"/>
</dbReference>
<comment type="caution">
    <text evidence="11">The sequence shown here is derived from an EMBL/GenBank/DDBJ whole genome shotgun (WGS) entry which is preliminary data.</text>
</comment>
<evidence type="ECO:0000256" key="3">
    <source>
        <dbReference type="ARBA" id="ARBA00022679"/>
    </source>
</evidence>
<keyword evidence="6" id="KW-0833">Ubl conjugation pathway</keyword>
<dbReference type="Gene3D" id="3.30.40.10">
    <property type="entry name" value="Zinc/RING finger domain, C3HC4 (zinc finger)"/>
    <property type="match status" value="1"/>
</dbReference>
<dbReference type="EMBL" id="JBJUIK010000012">
    <property type="protein sequence ID" value="KAL3511116.1"/>
    <property type="molecule type" value="Genomic_DNA"/>
</dbReference>
<evidence type="ECO:0000313" key="11">
    <source>
        <dbReference type="EMBL" id="KAL3511116.1"/>
    </source>
</evidence>
<dbReference type="InterPro" id="IPR013083">
    <property type="entry name" value="Znf_RING/FYVE/PHD"/>
</dbReference>
<evidence type="ECO:0000256" key="7">
    <source>
        <dbReference type="ARBA" id="ARBA00022833"/>
    </source>
</evidence>
<dbReference type="PANTHER" id="PTHR15710">
    <property type="entry name" value="E3 UBIQUITIN-PROTEIN LIGASE PRAJA"/>
    <property type="match status" value="1"/>
</dbReference>
<feature type="region of interest" description="Disordered" evidence="9">
    <location>
        <begin position="1"/>
        <end position="36"/>
    </location>
</feature>
<dbReference type="SUPFAM" id="SSF57850">
    <property type="entry name" value="RING/U-box"/>
    <property type="match status" value="1"/>
</dbReference>
<dbReference type="PROSITE" id="PS50089">
    <property type="entry name" value="ZF_RING_2"/>
    <property type="match status" value="1"/>
</dbReference>
<evidence type="ECO:0000256" key="2">
    <source>
        <dbReference type="ARBA" id="ARBA00012483"/>
    </source>
</evidence>
<dbReference type="Proteomes" id="UP001630127">
    <property type="component" value="Unassembled WGS sequence"/>
</dbReference>
<protein>
    <recommendedName>
        <fullName evidence="2">RING-type E3 ubiquitin transferase</fullName>
        <ecNumber evidence="2">2.3.2.27</ecNumber>
    </recommendedName>
</protein>
<feature type="domain" description="RING-type" evidence="10">
    <location>
        <begin position="101"/>
        <end position="142"/>
    </location>
</feature>
<evidence type="ECO:0000256" key="1">
    <source>
        <dbReference type="ARBA" id="ARBA00000900"/>
    </source>
</evidence>
<proteinExistence type="predicted"/>
<feature type="region of interest" description="Disordered" evidence="9">
    <location>
        <begin position="149"/>
        <end position="199"/>
    </location>
</feature>
<dbReference type="InterPro" id="IPR001841">
    <property type="entry name" value="Znf_RING"/>
</dbReference>
<dbReference type="GO" id="GO:0008270">
    <property type="term" value="F:zinc ion binding"/>
    <property type="evidence" value="ECO:0007669"/>
    <property type="project" value="UniProtKB-KW"/>
</dbReference>
<keyword evidence="3" id="KW-0808">Transferase</keyword>
<dbReference type="AlphaFoldDB" id="A0ABD2YUT6"/>
<sequence>MALTNTPNTPNPLQDSSTPDQETSQNPPNLQQSTDRITLINPFTQGMVVIEDSSSRSSRGGDTGLESLLRDLFSKEEQPPASKASMEAMPEVEISEDGEECVMCLEEWEVGWVAKEMPCKHRFHGNCIEKWLSIHGSCPVCRYKMPVEENDDNSFKNGGRRRGGISVSFDFSNTSVDRREKESNQSGSNDSGDSSSIIE</sequence>
<dbReference type="GO" id="GO:0061630">
    <property type="term" value="F:ubiquitin protein ligase activity"/>
    <property type="evidence" value="ECO:0007669"/>
    <property type="project" value="UniProtKB-EC"/>
</dbReference>
<keyword evidence="4" id="KW-0479">Metal-binding</keyword>
<gene>
    <name evidence="11" type="ORF">ACH5RR_030517</name>
</gene>
<evidence type="ECO:0000313" key="12">
    <source>
        <dbReference type="Proteomes" id="UP001630127"/>
    </source>
</evidence>
<dbReference type="EC" id="2.3.2.27" evidence="2"/>
<keyword evidence="7" id="KW-0862">Zinc</keyword>
<evidence type="ECO:0000256" key="5">
    <source>
        <dbReference type="ARBA" id="ARBA00022771"/>
    </source>
</evidence>
<evidence type="ECO:0000256" key="9">
    <source>
        <dbReference type="SAM" id="MobiDB-lite"/>
    </source>
</evidence>
<dbReference type="Pfam" id="PF13639">
    <property type="entry name" value="zf-RING_2"/>
    <property type="match status" value="1"/>
</dbReference>
<dbReference type="GO" id="GO:0016567">
    <property type="term" value="P:protein ubiquitination"/>
    <property type="evidence" value="ECO:0007669"/>
    <property type="project" value="UniProtKB-ARBA"/>
</dbReference>
<reference evidence="11 12" key="1">
    <citation type="submission" date="2024-11" db="EMBL/GenBank/DDBJ databases">
        <title>A near-complete genome assembly of Cinchona calisaya.</title>
        <authorList>
            <person name="Lian D.C."/>
            <person name="Zhao X.W."/>
            <person name="Wei L."/>
        </authorList>
    </citation>
    <scope>NUCLEOTIDE SEQUENCE [LARGE SCALE GENOMIC DNA]</scope>
    <source>
        <tissue evidence="11">Nenye</tissue>
    </source>
</reference>
<evidence type="ECO:0000259" key="10">
    <source>
        <dbReference type="PROSITE" id="PS50089"/>
    </source>
</evidence>
<keyword evidence="5 8" id="KW-0863">Zinc-finger</keyword>
<accession>A0ABD2YUT6</accession>
<keyword evidence="12" id="KW-1185">Reference proteome</keyword>
<evidence type="ECO:0000256" key="6">
    <source>
        <dbReference type="ARBA" id="ARBA00022786"/>
    </source>
</evidence>